<dbReference type="AlphaFoldDB" id="B1FHB8"/>
<keyword evidence="1" id="KW-1133">Transmembrane helix</keyword>
<keyword evidence="1" id="KW-0812">Transmembrane</keyword>
<sequence length="279" mass="29189">MTAAVFAVGAGFGNVKKMKRISRLKVGAGVVVVAALLVAVGAKVIASPAQSYLAYRNKAAATVAAARMEDRPALDKQYTADVNARLAKLIGTVRARGFAAKAEGTVQSVGPVDGMPPGPDGLAFKSEDGKTNLVVTTVALLKAWANAADAGIKPTDDVAAMFDHETLYTNVFGDDAAAFRFAELPVKRQPADGVVKALLLGESQDGVPDGPNTLAVSVRQGQRVYILWKSVTLRPIAACSAARVPEDARQACFAKQVASQRIYPRLVAQAQAMADAVVR</sequence>
<name>B1FHB8_9BURK</name>
<accession>B1FHB8</accession>
<organism evidence="2 3">
    <name type="scientific">Burkholderia ambifaria IOP40-10</name>
    <dbReference type="NCBI Taxonomy" id="396596"/>
    <lineage>
        <taxon>Bacteria</taxon>
        <taxon>Pseudomonadati</taxon>
        <taxon>Pseudomonadota</taxon>
        <taxon>Betaproteobacteria</taxon>
        <taxon>Burkholderiales</taxon>
        <taxon>Burkholderiaceae</taxon>
        <taxon>Burkholderia</taxon>
        <taxon>Burkholderia cepacia complex</taxon>
    </lineage>
</organism>
<comment type="caution">
    <text evidence="2">The sequence shown here is derived from an EMBL/GenBank/DDBJ whole genome shotgun (WGS) entry which is preliminary data.</text>
</comment>
<dbReference type="EMBL" id="ABLC01000086">
    <property type="protein sequence ID" value="EDT03058.1"/>
    <property type="molecule type" value="Genomic_DNA"/>
</dbReference>
<dbReference type="Proteomes" id="UP000005463">
    <property type="component" value="Unassembled WGS sequence"/>
</dbReference>
<evidence type="ECO:0000256" key="1">
    <source>
        <dbReference type="SAM" id="Phobius"/>
    </source>
</evidence>
<gene>
    <name evidence="2" type="ORF">BamIOP4010DRAFT_3428</name>
</gene>
<feature type="transmembrane region" description="Helical" evidence="1">
    <location>
        <begin position="26"/>
        <end position="46"/>
    </location>
</feature>
<keyword evidence="1" id="KW-0472">Membrane</keyword>
<dbReference type="PATRIC" id="fig|396596.7.peg.4214"/>
<evidence type="ECO:0000313" key="3">
    <source>
        <dbReference type="Proteomes" id="UP000005463"/>
    </source>
</evidence>
<evidence type="ECO:0000313" key="2">
    <source>
        <dbReference type="EMBL" id="EDT03058.1"/>
    </source>
</evidence>
<reference evidence="2 3" key="1">
    <citation type="submission" date="2008-03" db="EMBL/GenBank/DDBJ databases">
        <title>Sequencing of the draft genome and assembly of Burkholderia ambifaria IOP40-10.</title>
        <authorList>
            <consortium name="US DOE Joint Genome Institute (JGI-PGF)"/>
            <person name="Copeland A."/>
            <person name="Lucas S."/>
            <person name="Lapidus A."/>
            <person name="Glavina del Rio T."/>
            <person name="Dalin E."/>
            <person name="Tice H."/>
            <person name="Bruce D."/>
            <person name="Goodwin L."/>
            <person name="Pitluck S."/>
            <person name="Larimer F."/>
            <person name="Land M.L."/>
            <person name="Hauser L."/>
            <person name="Tiedje J."/>
            <person name="Richardson P."/>
        </authorList>
    </citation>
    <scope>NUCLEOTIDE SEQUENCE [LARGE SCALE GENOMIC DNA]</scope>
    <source>
        <strain evidence="2 3">IOP40-10</strain>
    </source>
</reference>
<protein>
    <submittedName>
        <fullName evidence="2">Uncharacterized protein</fullName>
    </submittedName>
</protein>
<proteinExistence type="predicted"/>